<comment type="caution">
    <text evidence="1">The sequence shown here is derived from an EMBL/GenBank/DDBJ whole genome shotgun (WGS) entry which is preliminary data.</text>
</comment>
<dbReference type="PATRIC" id="fig|500635.8.peg.1890"/>
<dbReference type="AlphaFoldDB" id="C9KPT4"/>
<protein>
    <submittedName>
        <fullName evidence="1">Uncharacterized protein</fullName>
    </submittedName>
</protein>
<gene>
    <name evidence="1" type="ORF">MITSMUL_05242</name>
</gene>
<evidence type="ECO:0000313" key="1">
    <source>
        <dbReference type="EMBL" id="EEX68239.1"/>
    </source>
</evidence>
<organism evidence="1 2">
    <name type="scientific">Mitsuokella multacida DSM 20544</name>
    <dbReference type="NCBI Taxonomy" id="500635"/>
    <lineage>
        <taxon>Bacteria</taxon>
        <taxon>Bacillati</taxon>
        <taxon>Bacillota</taxon>
        <taxon>Negativicutes</taxon>
        <taxon>Selenomonadales</taxon>
        <taxon>Selenomonadaceae</taxon>
        <taxon>Mitsuokella</taxon>
    </lineage>
</organism>
<dbReference type="STRING" id="500635.MITSMUL_05242"/>
<accession>C9KPT4</accession>
<dbReference type="Proteomes" id="UP000003671">
    <property type="component" value="Unassembled WGS sequence"/>
</dbReference>
<keyword evidence="2" id="KW-1185">Reference proteome</keyword>
<sequence length="45" mass="5273">MSRNYWIDSPNNDIISMLSTIIAVYWYFCNLREAGEPAFLLSRNS</sequence>
<dbReference type="EMBL" id="ABWK02000020">
    <property type="protein sequence ID" value="EEX68239.1"/>
    <property type="molecule type" value="Genomic_DNA"/>
</dbReference>
<proteinExistence type="predicted"/>
<dbReference type="HOGENOM" id="CLU_3202110_0_0_9"/>
<name>C9KPT4_9FIRM</name>
<reference evidence="1" key="1">
    <citation type="submission" date="2009-09" db="EMBL/GenBank/DDBJ databases">
        <authorList>
            <person name="Weinstock G."/>
            <person name="Sodergren E."/>
            <person name="Clifton S."/>
            <person name="Fulton L."/>
            <person name="Fulton B."/>
            <person name="Courtney L."/>
            <person name="Fronick C."/>
            <person name="Harrison M."/>
            <person name="Strong C."/>
            <person name="Farmer C."/>
            <person name="Delahaunty K."/>
            <person name="Markovic C."/>
            <person name="Hall O."/>
            <person name="Minx P."/>
            <person name="Tomlinson C."/>
            <person name="Mitreva M."/>
            <person name="Nelson J."/>
            <person name="Hou S."/>
            <person name="Wollam A."/>
            <person name="Pepin K.H."/>
            <person name="Johnson M."/>
            <person name="Bhonagiri V."/>
            <person name="Nash W.E."/>
            <person name="Warren W."/>
            <person name="Chinwalla A."/>
            <person name="Mardis E.R."/>
            <person name="Wilson R.K."/>
        </authorList>
    </citation>
    <scope>NUCLEOTIDE SEQUENCE [LARGE SCALE GENOMIC DNA]</scope>
    <source>
        <strain evidence="1">DSM 20544</strain>
    </source>
</reference>
<evidence type="ECO:0000313" key="2">
    <source>
        <dbReference type="Proteomes" id="UP000003671"/>
    </source>
</evidence>